<comment type="similarity">
    <text evidence="2">Belongs to the Nudix hydrolase family.</text>
</comment>
<dbReference type="AlphaFoldDB" id="C0CJ83"/>
<evidence type="ECO:0000256" key="4">
    <source>
        <dbReference type="ARBA" id="ARBA00022705"/>
    </source>
</evidence>
<feature type="domain" description="Nudix hydrolase" evidence="12">
    <location>
        <begin position="29"/>
        <end position="161"/>
    </location>
</feature>
<evidence type="ECO:0000256" key="7">
    <source>
        <dbReference type="ARBA" id="ARBA00022801"/>
    </source>
</evidence>
<dbReference type="GO" id="GO:0044715">
    <property type="term" value="F:8-oxo-dGDP phosphatase activity"/>
    <property type="evidence" value="ECO:0007669"/>
    <property type="project" value="TreeGrafter"/>
</dbReference>
<dbReference type="GO" id="GO:0035539">
    <property type="term" value="F:8-oxo-7,8-dihydrodeoxyguanosine triphosphate pyrophosphatase activity"/>
    <property type="evidence" value="ECO:0007669"/>
    <property type="project" value="UniProtKB-EC"/>
</dbReference>
<reference evidence="13 14" key="2">
    <citation type="submission" date="2009-02" db="EMBL/GenBank/DDBJ databases">
        <title>Draft genome sequence of Blautia hydrogenotrophica DSM 10507 (Ruminococcus hydrogenotrophicus DSM 10507).</title>
        <authorList>
            <person name="Sudarsanam P."/>
            <person name="Ley R."/>
            <person name="Guruge J."/>
            <person name="Turnbaugh P.J."/>
            <person name="Mahowald M."/>
            <person name="Liep D."/>
            <person name="Gordon J."/>
        </authorList>
    </citation>
    <scope>NUCLEOTIDE SEQUENCE [LARGE SCALE GENOMIC DNA]</scope>
    <source>
        <strain evidence="14">DSM 10507 / JCM 14656 / S5a33</strain>
    </source>
</reference>
<reference evidence="13 14" key="1">
    <citation type="submission" date="2009-01" db="EMBL/GenBank/DDBJ databases">
        <authorList>
            <person name="Fulton L."/>
            <person name="Clifton S."/>
            <person name="Fulton B."/>
            <person name="Xu J."/>
            <person name="Minx P."/>
            <person name="Pepin K.H."/>
            <person name="Johnson M."/>
            <person name="Bhonagiri V."/>
            <person name="Nash W.E."/>
            <person name="Mardis E.R."/>
            <person name="Wilson R.K."/>
        </authorList>
    </citation>
    <scope>NUCLEOTIDE SEQUENCE [LARGE SCALE GENOMIC DNA]</scope>
    <source>
        <strain evidence="14">DSM 10507 / JCM 14656 / S5a33</strain>
    </source>
</reference>
<protein>
    <recommendedName>
        <fullName evidence="11">8-oxo-dGTP diphosphatase</fullName>
        <ecNumber evidence="11">3.6.1.55</ecNumber>
    </recommendedName>
</protein>
<dbReference type="PROSITE" id="PS00893">
    <property type="entry name" value="NUDIX_BOX"/>
    <property type="match status" value="1"/>
</dbReference>
<keyword evidence="3" id="KW-0515">Mutator protein</keyword>
<dbReference type="eggNOG" id="COG0494">
    <property type="taxonomic scope" value="Bacteria"/>
</dbReference>
<keyword evidence="7" id="KW-0378">Hydrolase</keyword>
<dbReference type="PATRIC" id="fig|476272.21.peg.3909"/>
<dbReference type="GO" id="GO:0008413">
    <property type="term" value="F:8-oxo-7,8-dihydroguanosine triphosphate pyrophosphatase activity"/>
    <property type="evidence" value="ECO:0007669"/>
    <property type="project" value="TreeGrafter"/>
</dbReference>
<keyword evidence="14" id="KW-1185">Reference proteome</keyword>
<evidence type="ECO:0000256" key="1">
    <source>
        <dbReference type="ARBA" id="ARBA00001946"/>
    </source>
</evidence>
<dbReference type="RefSeq" id="WP_005946488.1">
    <property type="nucleotide sequence ID" value="NZ_CP136423.1"/>
</dbReference>
<dbReference type="HOGENOM" id="CLU_060552_1_1_9"/>
<evidence type="ECO:0000256" key="11">
    <source>
        <dbReference type="ARBA" id="ARBA00038905"/>
    </source>
</evidence>
<keyword evidence="8" id="KW-0460">Magnesium</keyword>
<evidence type="ECO:0000256" key="9">
    <source>
        <dbReference type="ARBA" id="ARBA00023204"/>
    </source>
</evidence>
<gene>
    <name evidence="13" type="ORF">RUMHYD_00901</name>
</gene>
<evidence type="ECO:0000313" key="13">
    <source>
        <dbReference type="EMBL" id="EEG50194.1"/>
    </source>
</evidence>
<dbReference type="GO" id="GO:0006260">
    <property type="term" value="P:DNA replication"/>
    <property type="evidence" value="ECO:0007669"/>
    <property type="project" value="UniProtKB-KW"/>
</dbReference>
<evidence type="ECO:0000256" key="6">
    <source>
        <dbReference type="ARBA" id="ARBA00022763"/>
    </source>
</evidence>
<dbReference type="Proteomes" id="UP000003100">
    <property type="component" value="Unassembled WGS sequence"/>
</dbReference>
<dbReference type="InterPro" id="IPR047127">
    <property type="entry name" value="MutT-like"/>
</dbReference>
<accession>C0CJ83</accession>
<dbReference type="PROSITE" id="PS51462">
    <property type="entry name" value="NUDIX"/>
    <property type="match status" value="1"/>
</dbReference>
<dbReference type="CDD" id="cd04693">
    <property type="entry name" value="NUDIX_Hydrolase"/>
    <property type="match status" value="1"/>
</dbReference>
<dbReference type="PANTHER" id="PTHR47707:SF1">
    <property type="entry name" value="NUDIX HYDROLASE FAMILY PROTEIN"/>
    <property type="match status" value="1"/>
</dbReference>
<sequence>MTELWDLYDKFRQKTGRFHERGKPVPEGYLHIIIHVWIRDREGRYLMSQRHPKKSFPLMWECTGGAVIAGEDSLTGAMREVKEELGVTLDRDKGVLFKSECQESHKVFYDVWLFQYDQEGPLVLQPEEVVAARWMNENEIRKCAREGCLMPMLNYYEDVFSYEKTLV</sequence>
<dbReference type="Gene3D" id="3.90.79.10">
    <property type="entry name" value="Nucleoside Triphosphate Pyrophosphohydrolase"/>
    <property type="match status" value="1"/>
</dbReference>
<dbReference type="InterPro" id="IPR020084">
    <property type="entry name" value="NUDIX_hydrolase_CS"/>
</dbReference>
<name>C0CJ83_BLAHS</name>
<dbReference type="InterPro" id="IPR015797">
    <property type="entry name" value="NUDIX_hydrolase-like_dom_sf"/>
</dbReference>
<evidence type="ECO:0000256" key="2">
    <source>
        <dbReference type="ARBA" id="ARBA00005582"/>
    </source>
</evidence>
<organism evidence="13 14">
    <name type="scientific">Blautia hydrogenotrophica (strain DSM 10507 / JCM 14656 / S5a33)</name>
    <name type="common">Ruminococcus hydrogenotrophicus</name>
    <dbReference type="NCBI Taxonomy" id="476272"/>
    <lineage>
        <taxon>Bacteria</taxon>
        <taxon>Bacillati</taxon>
        <taxon>Bacillota</taxon>
        <taxon>Clostridia</taxon>
        <taxon>Lachnospirales</taxon>
        <taxon>Lachnospiraceae</taxon>
        <taxon>Blautia</taxon>
    </lineage>
</organism>
<evidence type="ECO:0000256" key="10">
    <source>
        <dbReference type="ARBA" id="ARBA00035861"/>
    </source>
</evidence>
<keyword evidence="6" id="KW-0227">DNA damage</keyword>
<proteinExistence type="inferred from homology"/>
<evidence type="ECO:0000256" key="3">
    <source>
        <dbReference type="ARBA" id="ARBA00022457"/>
    </source>
</evidence>
<dbReference type="GO" id="GO:0006281">
    <property type="term" value="P:DNA repair"/>
    <property type="evidence" value="ECO:0007669"/>
    <property type="project" value="UniProtKB-KW"/>
</dbReference>
<dbReference type="PANTHER" id="PTHR47707">
    <property type="entry name" value="8-OXO-DGTP DIPHOSPHATASE"/>
    <property type="match status" value="1"/>
</dbReference>
<comment type="catalytic activity">
    <reaction evidence="10">
        <text>8-oxo-dGTP + H2O = 8-oxo-dGMP + diphosphate + H(+)</text>
        <dbReference type="Rhea" id="RHEA:31575"/>
        <dbReference type="ChEBI" id="CHEBI:15377"/>
        <dbReference type="ChEBI" id="CHEBI:15378"/>
        <dbReference type="ChEBI" id="CHEBI:33019"/>
        <dbReference type="ChEBI" id="CHEBI:63224"/>
        <dbReference type="ChEBI" id="CHEBI:77896"/>
        <dbReference type="EC" id="3.6.1.55"/>
    </reaction>
</comment>
<evidence type="ECO:0000256" key="5">
    <source>
        <dbReference type="ARBA" id="ARBA00022723"/>
    </source>
</evidence>
<dbReference type="InterPro" id="IPR000086">
    <property type="entry name" value="NUDIX_hydrolase_dom"/>
</dbReference>
<dbReference type="SUPFAM" id="SSF55811">
    <property type="entry name" value="Nudix"/>
    <property type="match status" value="1"/>
</dbReference>
<dbReference type="GO" id="GO:0046872">
    <property type="term" value="F:metal ion binding"/>
    <property type="evidence" value="ECO:0007669"/>
    <property type="project" value="UniProtKB-KW"/>
</dbReference>
<evidence type="ECO:0000256" key="8">
    <source>
        <dbReference type="ARBA" id="ARBA00022842"/>
    </source>
</evidence>
<dbReference type="GO" id="GO:0044716">
    <property type="term" value="F:8-oxo-GDP phosphatase activity"/>
    <property type="evidence" value="ECO:0007669"/>
    <property type="project" value="TreeGrafter"/>
</dbReference>
<keyword evidence="5" id="KW-0479">Metal-binding</keyword>
<evidence type="ECO:0000259" key="12">
    <source>
        <dbReference type="PROSITE" id="PS51462"/>
    </source>
</evidence>
<dbReference type="EMBL" id="ACBZ01000038">
    <property type="protein sequence ID" value="EEG50194.1"/>
    <property type="molecule type" value="Genomic_DNA"/>
</dbReference>
<keyword evidence="4" id="KW-0235">DNA replication</keyword>
<evidence type="ECO:0000313" key="14">
    <source>
        <dbReference type="Proteomes" id="UP000003100"/>
    </source>
</evidence>
<dbReference type="EC" id="3.6.1.55" evidence="11"/>
<comment type="cofactor">
    <cofactor evidence="1">
        <name>Mg(2+)</name>
        <dbReference type="ChEBI" id="CHEBI:18420"/>
    </cofactor>
</comment>
<dbReference type="Pfam" id="PF00293">
    <property type="entry name" value="NUDIX"/>
    <property type="match status" value="1"/>
</dbReference>
<dbReference type="GeneID" id="86821380"/>
<keyword evidence="9" id="KW-0234">DNA repair</keyword>